<dbReference type="SUPFAM" id="SSF46689">
    <property type="entry name" value="Homeodomain-like"/>
    <property type="match status" value="1"/>
</dbReference>
<evidence type="ECO:0000256" key="2">
    <source>
        <dbReference type="ARBA" id="ARBA00023125"/>
    </source>
</evidence>
<sequence>MYADHSRQVGHPSGPLDDPRSLTRRQPVPTPTAPAPPATTPRDPARTLALLWGLHADRGARGPQQSRTPDEVASAAVGLADAEGALTGLSMRKVAAELGIGTMSLYTYVQNKDDLVDLVVDRAYGELYPHGEAPGATWQDRLRSVARANWDLFARHPWLLDIDLARPVLGPGETRKYDVELRAIDGIGLDDVAMDATVTLVVGQATTAARRARAARLAHEESGQTDDEWWAVNAPLLERISKMSTFAVAGRVGATVGEAQQSAYSAEAELEFGIDRIVAGVQALVA</sequence>
<proteinExistence type="predicted"/>
<evidence type="ECO:0000256" key="4">
    <source>
        <dbReference type="PROSITE-ProRule" id="PRU00335"/>
    </source>
</evidence>
<evidence type="ECO:0000313" key="8">
    <source>
        <dbReference type="Proteomes" id="UP000633601"/>
    </source>
</evidence>
<dbReference type="Gene3D" id="1.10.357.10">
    <property type="entry name" value="Tetracycline Repressor, domain 2"/>
    <property type="match status" value="1"/>
</dbReference>
<dbReference type="InterPro" id="IPR050109">
    <property type="entry name" value="HTH-type_TetR-like_transc_reg"/>
</dbReference>
<organism evidence="7 8">
    <name type="scientific">Oerskovia gallyi</name>
    <dbReference type="NCBI Taxonomy" id="2762226"/>
    <lineage>
        <taxon>Bacteria</taxon>
        <taxon>Bacillati</taxon>
        <taxon>Actinomycetota</taxon>
        <taxon>Actinomycetes</taxon>
        <taxon>Micrococcales</taxon>
        <taxon>Cellulomonadaceae</taxon>
        <taxon>Oerskovia</taxon>
    </lineage>
</organism>
<gene>
    <name evidence="7" type="ORF">H9640_18095</name>
</gene>
<feature type="compositionally biased region" description="Pro residues" evidence="5">
    <location>
        <begin position="28"/>
        <end position="39"/>
    </location>
</feature>
<protein>
    <submittedName>
        <fullName evidence="7">TetR/AcrR family transcriptional regulator C-terminal domain-containing protein</fullName>
    </submittedName>
</protein>
<evidence type="ECO:0000259" key="6">
    <source>
        <dbReference type="PROSITE" id="PS50977"/>
    </source>
</evidence>
<comment type="caution">
    <text evidence="7">The sequence shown here is derived from an EMBL/GenBank/DDBJ whole genome shotgun (WGS) entry which is preliminary data.</text>
</comment>
<feature type="region of interest" description="Disordered" evidence="5">
    <location>
        <begin position="1"/>
        <end position="43"/>
    </location>
</feature>
<dbReference type="InterPro" id="IPR004111">
    <property type="entry name" value="Repressor_TetR_C"/>
</dbReference>
<accession>A0ABR8V775</accession>
<feature type="domain" description="HTH tetR-type" evidence="6">
    <location>
        <begin position="66"/>
        <end position="127"/>
    </location>
</feature>
<dbReference type="EMBL" id="JACSQE010000017">
    <property type="protein sequence ID" value="MBD8000461.1"/>
    <property type="molecule type" value="Genomic_DNA"/>
</dbReference>
<keyword evidence="3" id="KW-0804">Transcription</keyword>
<dbReference type="Pfam" id="PF02909">
    <property type="entry name" value="TetR_C_1"/>
    <property type="match status" value="1"/>
</dbReference>
<evidence type="ECO:0000256" key="1">
    <source>
        <dbReference type="ARBA" id="ARBA00023015"/>
    </source>
</evidence>
<name>A0ABR8V775_9CELL</name>
<evidence type="ECO:0000256" key="5">
    <source>
        <dbReference type="SAM" id="MobiDB-lite"/>
    </source>
</evidence>
<dbReference type="Gene3D" id="1.10.10.60">
    <property type="entry name" value="Homeodomain-like"/>
    <property type="match status" value="1"/>
</dbReference>
<keyword evidence="2 4" id="KW-0238">DNA-binding</keyword>
<dbReference type="Proteomes" id="UP000633601">
    <property type="component" value="Unassembled WGS sequence"/>
</dbReference>
<dbReference type="InterPro" id="IPR036271">
    <property type="entry name" value="Tet_transcr_reg_TetR-rel_C_sf"/>
</dbReference>
<dbReference type="PANTHER" id="PTHR30055:SF151">
    <property type="entry name" value="TRANSCRIPTIONAL REGULATORY PROTEIN"/>
    <property type="match status" value="1"/>
</dbReference>
<dbReference type="InterPro" id="IPR001647">
    <property type="entry name" value="HTH_TetR"/>
</dbReference>
<keyword evidence="8" id="KW-1185">Reference proteome</keyword>
<evidence type="ECO:0000256" key="3">
    <source>
        <dbReference type="ARBA" id="ARBA00023163"/>
    </source>
</evidence>
<feature type="DNA-binding region" description="H-T-H motif" evidence="4">
    <location>
        <begin position="90"/>
        <end position="109"/>
    </location>
</feature>
<dbReference type="InterPro" id="IPR009057">
    <property type="entry name" value="Homeodomain-like_sf"/>
</dbReference>
<dbReference type="PROSITE" id="PS50977">
    <property type="entry name" value="HTH_TETR_2"/>
    <property type="match status" value="1"/>
</dbReference>
<evidence type="ECO:0000313" key="7">
    <source>
        <dbReference type="EMBL" id="MBD8000461.1"/>
    </source>
</evidence>
<keyword evidence="1" id="KW-0805">Transcription regulation</keyword>
<dbReference type="SUPFAM" id="SSF48498">
    <property type="entry name" value="Tetracyclin repressor-like, C-terminal domain"/>
    <property type="match status" value="1"/>
</dbReference>
<dbReference type="PANTHER" id="PTHR30055">
    <property type="entry name" value="HTH-TYPE TRANSCRIPTIONAL REGULATOR RUTR"/>
    <property type="match status" value="1"/>
</dbReference>
<reference evidence="7 8" key="1">
    <citation type="submission" date="2020-08" db="EMBL/GenBank/DDBJ databases">
        <title>A Genomic Blueprint of the Chicken Gut Microbiome.</title>
        <authorList>
            <person name="Gilroy R."/>
            <person name="Ravi A."/>
            <person name="Getino M."/>
            <person name="Pursley I."/>
            <person name="Horton D.L."/>
            <person name="Alikhan N.-F."/>
            <person name="Baker D."/>
            <person name="Gharbi K."/>
            <person name="Hall N."/>
            <person name="Watson M."/>
            <person name="Adriaenssens E.M."/>
            <person name="Foster-Nyarko E."/>
            <person name="Jarju S."/>
            <person name="Secka A."/>
            <person name="Antonio M."/>
            <person name="Oren A."/>
            <person name="Chaudhuri R."/>
            <person name="La Ragione R.M."/>
            <person name="Hildebrand F."/>
            <person name="Pallen M.J."/>
        </authorList>
    </citation>
    <scope>NUCLEOTIDE SEQUENCE [LARGE SCALE GENOMIC DNA]</scope>
    <source>
        <strain evidence="7 8">Sa2CUA8</strain>
    </source>
</reference>